<dbReference type="SMART" id="SM01294">
    <property type="entry name" value="PKS_PP_betabranch"/>
    <property type="match status" value="1"/>
</dbReference>
<dbReference type="GO" id="GO:0003824">
    <property type="term" value="F:catalytic activity"/>
    <property type="evidence" value="ECO:0007669"/>
    <property type="project" value="InterPro"/>
</dbReference>
<keyword evidence="3" id="KW-0597">Phosphoprotein</keyword>
<dbReference type="InterPro" id="IPR020806">
    <property type="entry name" value="PKS_PP-bd"/>
</dbReference>
<dbReference type="Gene3D" id="2.30.38.10">
    <property type="entry name" value="Luciferase, Domain 3"/>
    <property type="match status" value="1"/>
</dbReference>
<dbReference type="InterPro" id="IPR009081">
    <property type="entry name" value="PP-bd_ACP"/>
</dbReference>
<dbReference type="SMART" id="SM00823">
    <property type="entry name" value="PKS_PP"/>
    <property type="match status" value="3"/>
</dbReference>
<comment type="cofactor">
    <cofactor evidence="1">
        <name>pantetheine 4'-phosphate</name>
        <dbReference type="ChEBI" id="CHEBI:47942"/>
    </cofactor>
</comment>
<dbReference type="InterPro" id="IPR036736">
    <property type="entry name" value="ACP-like_sf"/>
</dbReference>
<evidence type="ECO:0000313" key="6">
    <source>
        <dbReference type="EMBL" id="SNT04330.1"/>
    </source>
</evidence>
<dbReference type="CDD" id="cd05930">
    <property type="entry name" value="A_NRPS"/>
    <property type="match status" value="2"/>
</dbReference>
<dbReference type="SUPFAM" id="SSF53474">
    <property type="entry name" value="alpha/beta-Hydrolases"/>
    <property type="match status" value="1"/>
</dbReference>
<dbReference type="SUPFAM" id="SSF47336">
    <property type="entry name" value="ACP-like"/>
    <property type="match status" value="3"/>
</dbReference>
<dbReference type="PROSITE" id="PS50075">
    <property type="entry name" value="CARRIER"/>
    <property type="match status" value="3"/>
</dbReference>
<dbReference type="GO" id="GO:0072330">
    <property type="term" value="P:monocarboxylic acid biosynthetic process"/>
    <property type="evidence" value="ECO:0007669"/>
    <property type="project" value="UniProtKB-ARBA"/>
</dbReference>
<dbReference type="Pfam" id="PF13193">
    <property type="entry name" value="AMP-binding_C"/>
    <property type="match status" value="3"/>
</dbReference>
<dbReference type="PANTHER" id="PTHR45527:SF1">
    <property type="entry name" value="FATTY ACID SYNTHASE"/>
    <property type="match status" value="1"/>
</dbReference>
<dbReference type="GO" id="GO:0043041">
    <property type="term" value="P:amino acid activation for nonribosomal peptide biosynthetic process"/>
    <property type="evidence" value="ECO:0007669"/>
    <property type="project" value="TreeGrafter"/>
</dbReference>
<evidence type="ECO:0000256" key="3">
    <source>
        <dbReference type="ARBA" id="ARBA00022553"/>
    </source>
</evidence>
<feature type="non-terminal residue" evidence="6">
    <location>
        <position position="1"/>
    </location>
</feature>
<dbReference type="Pfam" id="PF00501">
    <property type="entry name" value="AMP-binding"/>
    <property type="match status" value="3"/>
</dbReference>
<proteinExistence type="predicted"/>
<organism evidence="6 7">
    <name type="scientific">Actinoplanes regularis</name>
    <dbReference type="NCBI Taxonomy" id="52697"/>
    <lineage>
        <taxon>Bacteria</taxon>
        <taxon>Bacillati</taxon>
        <taxon>Actinomycetota</taxon>
        <taxon>Actinomycetes</taxon>
        <taxon>Micromonosporales</taxon>
        <taxon>Micromonosporaceae</taxon>
        <taxon>Actinoplanes</taxon>
    </lineage>
</organism>
<dbReference type="EMBL" id="FZNR01000035">
    <property type="protein sequence ID" value="SNT04330.1"/>
    <property type="molecule type" value="Genomic_DNA"/>
</dbReference>
<dbReference type="InterPro" id="IPR020845">
    <property type="entry name" value="AMP-binding_CS"/>
</dbReference>
<dbReference type="InterPro" id="IPR001242">
    <property type="entry name" value="Condensation_dom"/>
</dbReference>
<keyword evidence="7" id="KW-1185">Reference proteome</keyword>
<dbReference type="SUPFAM" id="SSF52777">
    <property type="entry name" value="CoA-dependent acyltransferases"/>
    <property type="match status" value="4"/>
</dbReference>
<dbReference type="InterPro" id="IPR045851">
    <property type="entry name" value="AMP-bd_C_sf"/>
</dbReference>
<feature type="domain" description="Carrier" evidence="5">
    <location>
        <begin position="2249"/>
        <end position="2324"/>
    </location>
</feature>
<feature type="domain" description="Carrier" evidence="5">
    <location>
        <begin position="154"/>
        <end position="229"/>
    </location>
</feature>
<feature type="region of interest" description="Disordered" evidence="4">
    <location>
        <begin position="2510"/>
        <end position="2534"/>
    </location>
</feature>
<dbReference type="InterPro" id="IPR023213">
    <property type="entry name" value="CAT-like_dom_sf"/>
</dbReference>
<dbReference type="FunFam" id="1.10.1200.10:FF:000016">
    <property type="entry name" value="Non-ribosomal peptide synthase"/>
    <property type="match status" value="2"/>
</dbReference>
<dbReference type="Pfam" id="PF00975">
    <property type="entry name" value="Thioesterase"/>
    <property type="match status" value="1"/>
</dbReference>
<dbReference type="Pfam" id="PF00550">
    <property type="entry name" value="PP-binding"/>
    <property type="match status" value="3"/>
</dbReference>
<dbReference type="PANTHER" id="PTHR45527">
    <property type="entry name" value="NONRIBOSOMAL PEPTIDE SYNTHETASE"/>
    <property type="match status" value="1"/>
</dbReference>
<protein>
    <submittedName>
        <fullName evidence="6">Amino acid adenylation domain-containing protein</fullName>
    </submittedName>
</protein>
<dbReference type="FunFam" id="3.40.50.12780:FF:000012">
    <property type="entry name" value="Non-ribosomal peptide synthetase"/>
    <property type="match status" value="1"/>
</dbReference>
<dbReference type="Gene3D" id="3.40.50.12780">
    <property type="entry name" value="N-terminal domain of ligase-like"/>
    <property type="match status" value="2"/>
</dbReference>
<dbReference type="Gene3D" id="3.40.50.1820">
    <property type="entry name" value="alpha/beta hydrolase"/>
    <property type="match status" value="1"/>
</dbReference>
<evidence type="ECO:0000256" key="1">
    <source>
        <dbReference type="ARBA" id="ARBA00001957"/>
    </source>
</evidence>
<evidence type="ECO:0000259" key="5">
    <source>
        <dbReference type="PROSITE" id="PS50075"/>
    </source>
</evidence>
<evidence type="ECO:0000313" key="7">
    <source>
        <dbReference type="Proteomes" id="UP000198415"/>
    </source>
</evidence>
<dbReference type="InterPro" id="IPR001031">
    <property type="entry name" value="Thioesterase"/>
</dbReference>
<dbReference type="InterPro" id="IPR025110">
    <property type="entry name" value="AMP-bd_C"/>
</dbReference>
<gene>
    <name evidence="6" type="ORF">SAMN06264365_1351</name>
</gene>
<dbReference type="Gene3D" id="3.30.559.30">
    <property type="entry name" value="Nonribosomal peptide synthetase, condensation domain"/>
    <property type="match status" value="2"/>
</dbReference>
<dbReference type="GO" id="GO:0044550">
    <property type="term" value="P:secondary metabolite biosynthetic process"/>
    <property type="evidence" value="ECO:0007669"/>
    <property type="project" value="UniProtKB-ARBA"/>
</dbReference>
<dbReference type="InterPro" id="IPR042099">
    <property type="entry name" value="ANL_N_sf"/>
</dbReference>
<name>A0A239JES6_9ACTN</name>
<dbReference type="CDD" id="cd19540">
    <property type="entry name" value="LCL_NRPS-like"/>
    <property type="match status" value="2"/>
</dbReference>
<dbReference type="Pfam" id="PF00668">
    <property type="entry name" value="Condensation"/>
    <property type="match status" value="2"/>
</dbReference>
<dbReference type="Gene3D" id="3.30.559.10">
    <property type="entry name" value="Chloramphenicol acetyltransferase-like domain"/>
    <property type="match status" value="2"/>
</dbReference>
<dbReference type="InterPro" id="IPR020802">
    <property type="entry name" value="TesA-like"/>
</dbReference>
<sequence>YVGRPGLTAQRFVADPFGGGRLYRTGDRVKWAASGELVFAGRADEQVKVRGFRVEPGEVEAVLAGHEAVSQAAVIVREDRPGDKRLVAYVVPAEGQGDSSLSRRLREHAADALPPYMVPAAVVIMSALPSTVNGKLDRAALPAPDLAGVLTERGPATFAEEVLCGLYCEVLGLERVSTDASFFEIGGDSLLAMKLIARIRAVFDVELGIYDLFAAPTILELGGRIDEEREKTGQGTRPALTAGPRPEPIPLSYGQQRMWFLNRIEDARGQAGYNMPLGLRMSGDLDIAGLKAALRDLADRHEILRTIYPDVDGEPHQQILDGDAAFPELTIVRTAEDRIQAEFTAVADTRFDLSTDLPWRVTLLELGPTDFVLVIVTHHIAMDGWSMGVLGREIGAAYAARSEGRRPEWEPLPVQYADYSVWQRAALGDLTDPDSLISSQIGHWRNVLAGAPDEIILPFDRPRPAMPSFRGGTVPVEVNSRTHARLVEIAQRGRTTMFMVVQTALAILLSRMGAGKDVSIGTVIAGRADTALDGLIGFFVNTLVLRTDLSTATTFKQLLDQVRETDLTAFDNQDLPFERLVDDIKPTRSLGRNPLFQVALAMQTLGPAQGGGGGALWDLPGLRVRRLAGSEEFLTARTDLSVDLGERRDGSGNPDGIAGIILYAEDLFDERTVRAFADRLVLVLEQIAADPSKRLDAIEVLDRVEWSRVVGEWNDTSWPVPTETLASLFESQVRRSPDATALAGEQTELTYAQLDVAANRIAAELRSRGAGRGDRVALLMPRSTDVFTALLGVAKAGAAFVPVDPDYPQQRIAFVLNDVAPTLVVCIAATEPLLPPGMPRLVLDDPEVTASISARSGDVVAGGAGVDDIAYVIYTSGSTGTPKGVAVSHRGLGNLCTSLVERLDVTPDARVLQLASLSFDASIWELCMSLLTGATLVVVGGDQLPPHRSLGEVTEKFRVTHINTPPTVLSTADELPDCVRTIVVGGEACPPALVERWSGRRLINSYGPTEATVGTTMSQPLTEVTSGTVSIGRPLYNLRTYLLDEFLQPVPTGVTGELYVAGPALARGYFGRSRLTSGRFVACPFGTGERMYRTGDLARWTDGGELLFAGRSDEQTKIRGYRIEPGEVQAVLTGHDSVAQAAVVVREDRPGERRLVAYIVPADQDQDLSAVREHAVAHLPDYMVPFLVAIDSLPVTVNGKLDIAALPEPDHVASAGRDPETPLEESLCALFAGLLGLERVPADGSFFELGGDSLLAMRLIARIRSALSVEVSIRTVFATPSVAGIAAAIEASAGTVQTALTARERPAVLPLSYGQQRMWFLNRLERADSKPGSAYNMPMALRISGDLDVAALEAALGDVAERHEVLRTIYPEVDGVACQQILDGAAGRPSLPVSEVAESDVSSVVAAFFGRGFDLSVELPWRTRLLSVALGEFVLAIVAHHIALDGWSMGVLTRDLRAAYTARRQGQAPAWTSLDVQYADYALWQREVLGDLDDESSLIAGQLRHWREALSGAPQELALPFDRQRPAIPSMRGAAVDLSVDAGTHARLVELAQRSGSTMFMVAHAALAVLLSRMGAGIDIPLGTSVAGRGDAALDDLVGFFVNTLVLRTDLSGDPTFTELLARVRETDLAAYANQEVPFERLVDELSPVRSLAHNPLFQVMFVVQNLPKGSGGGLNLPDVLVRPFTGEPGEATAKFDLSVTLVERRDEDGRPAGINGGILYATDLFDESTALSLADRLVAVLTQVAEDPQLTLSQVDVLTGAERALVTGEWNDTAVPVAAVSVPLMIARWVAETPDAVAVRGGGRLLTYGQLDGWASGVAAGLAGAGVGRGDRVGLCLPRGVEMVAAMLGVWRVGAAFVPLDPQLPAARRELMAAGTSLVLSDWDPTWESGGEVPAVVLDGRDLAYVIYTSGSTGTPKGVAVAHAGVASLAQVMAPVLDVSAGTAALQFASFSFDASVLDVVTVLGAGGTLVIADDEQRRDMAALSRLVRDADVRVASVVPSLLAALDPAQVAGIRRWVLGAEFLSADLASRWSAGSQVWNTYGPTEATVITTAAPVTLPVSGAGPSMGRPIGNARVLVLDEFLQPVPVGVVGEVYIGGLGLAQGYVDRPDLTAHRFVADPSGVGGRLYRSGDLARWDREGLLHFTGRSDDQVKIRGFRIEPAEVQAVLQQHPQVAQAAVIARDNQLIGYLVAAGNELDVAAVREFAAERLPEYMLPTLLVLDALPLNANGKLDRAALPNPNLPTTGRAAATATEEILCELFAEILEVESVPADASFFELGGDSITAMRLIGRIRSVLDTEINVRALFTTPTVEAVAALLTSQAGTEDLGEILPLRPEGDGTPLFCFPPSSGLSWCYTSLAQRLPVDGPVYGLQARGFGEGETLPESIEALSAEYVDRMRTVRPAGPYRLLGWSFGGVVAHAVATRLQELGETVELLAILDGYPVTPESRPRPAPESPDRPRPEKPAEPLMDGGVLTEIARVNANSHELMSRFEPAVYRGDLLLFVAEGRPSAPGGDDAAEPVRPAPTEDDAVSGEPIEGRAALVESAVGDPEIWRPYVDGDVETHRLGVPHHAMLSGMALDDLIRVLQKGRDSDGDNADG</sequence>
<dbReference type="Proteomes" id="UP000198415">
    <property type="component" value="Unassembled WGS sequence"/>
</dbReference>
<dbReference type="SUPFAM" id="SSF56801">
    <property type="entry name" value="Acetyl-CoA synthetase-like"/>
    <property type="match status" value="3"/>
</dbReference>
<dbReference type="GO" id="GO:0031177">
    <property type="term" value="F:phosphopantetheine binding"/>
    <property type="evidence" value="ECO:0007669"/>
    <property type="project" value="InterPro"/>
</dbReference>
<reference evidence="6 7" key="1">
    <citation type="submission" date="2017-06" db="EMBL/GenBank/DDBJ databases">
        <authorList>
            <person name="Kim H.J."/>
            <person name="Triplett B.A."/>
        </authorList>
    </citation>
    <scope>NUCLEOTIDE SEQUENCE [LARGE SCALE GENOMIC DNA]</scope>
    <source>
        <strain evidence="6 7">DSM 43151</strain>
    </source>
</reference>
<keyword evidence="2" id="KW-0596">Phosphopantetheine</keyword>
<dbReference type="SMART" id="SM00824">
    <property type="entry name" value="PKS_TE"/>
    <property type="match status" value="1"/>
</dbReference>
<dbReference type="OrthoDB" id="5476914at2"/>
<dbReference type="InterPro" id="IPR000873">
    <property type="entry name" value="AMP-dep_synth/lig_dom"/>
</dbReference>
<evidence type="ECO:0000256" key="4">
    <source>
        <dbReference type="SAM" id="MobiDB-lite"/>
    </source>
</evidence>
<dbReference type="PROSITE" id="PS00012">
    <property type="entry name" value="PHOSPHOPANTETHEINE"/>
    <property type="match status" value="3"/>
</dbReference>
<dbReference type="InterPro" id="IPR006162">
    <property type="entry name" value="Ppantetheine_attach_site"/>
</dbReference>
<dbReference type="FunFam" id="3.30.300.30:FF:000010">
    <property type="entry name" value="Enterobactin synthetase component F"/>
    <property type="match status" value="2"/>
</dbReference>
<feature type="region of interest" description="Disordered" evidence="4">
    <location>
        <begin position="2444"/>
        <end position="2472"/>
    </location>
</feature>
<dbReference type="Gene3D" id="1.10.1200.10">
    <property type="entry name" value="ACP-like"/>
    <property type="match status" value="2"/>
</dbReference>
<dbReference type="NCBIfam" id="NF003417">
    <property type="entry name" value="PRK04813.1"/>
    <property type="match status" value="3"/>
</dbReference>
<dbReference type="Gene3D" id="3.30.300.30">
    <property type="match status" value="3"/>
</dbReference>
<feature type="domain" description="Carrier" evidence="5">
    <location>
        <begin position="1218"/>
        <end position="1293"/>
    </location>
</feature>
<feature type="region of interest" description="Disordered" evidence="4">
    <location>
        <begin position="226"/>
        <end position="247"/>
    </location>
</feature>
<accession>A0A239JES6</accession>
<dbReference type="PROSITE" id="PS00455">
    <property type="entry name" value="AMP_BINDING"/>
    <property type="match status" value="2"/>
</dbReference>
<dbReference type="InterPro" id="IPR010071">
    <property type="entry name" value="AA_adenyl_dom"/>
</dbReference>
<evidence type="ECO:0000256" key="2">
    <source>
        <dbReference type="ARBA" id="ARBA00022450"/>
    </source>
</evidence>
<dbReference type="GO" id="GO:0005829">
    <property type="term" value="C:cytosol"/>
    <property type="evidence" value="ECO:0007669"/>
    <property type="project" value="TreeGrafter"/>
</dbReference>
<dbReference type="NCBIfam" id="TIGR01733">
    <property type="entry name" value="AA-adenyl-dom"/>
    <property type="match status" value="2"/>
</dbReference>
<dbReference type="GO" id="GO:0008610">
    <property type="term" value="P:lipid biosynthetic process"/>
    <property type="evidence" value="ECO:0007669"/>
    <property type="project" value="UniProtKB-ARBA"/>
</dbReference>
<dbReference type="InterPro" id="IPR029058">
    <property type="entry name" value="AB_hydrolase_fold"/>
</dbReference>
<feature type="compositionally biased region" description="Basic and acidic residues" evidence="4">
    <location>
        <begin position="2449"/>
        <end position="2467"/>
    </location>
</feature>